<feature type="domain" description="Reverse transcriptase zinc-binding" evidence="2">
    <location>
        <begin position="713"/>
        <end position="788"/>
    </location>
</feature>
<dbReference type="InParanoid" id="A0A7N2N374"/>
<evidence type="ECO:0000256" key="1">
    <source>
        <dbReference type="SAM" id="Phobius"/>
    </source>
</evidence>
<dbReference type="InterPro" id="IPR021924">
    <property type="entry name" value="DUF3537"/>
</dbReference>
<protein>
    <recommendedName>
        <fullName evidence="2">Reverse transcriptase zinc-binding domain-containing protein</fullName>
    </recommendedName>
</protein>
<feature type="transmembrane region" description="Helical" evidence="1">
    <location>
        <begin position="276"/>
        <end position="298"/>
    </location>
</feature>
<dbReference type="Pfam" id="PF12056">
    <property type="entry name" value="DUF3537"/>
    <property type="match status" value="1"/>
</dbReference>
<feature type="transmembrane region" description="Helical" evidence="1">
    <location>
        <begin position="310"/>
        <end position="330"/>
    </location>
</feature>
<feature type="transmembrane region" description="Helical" evidence="1">
    <location>
        <begin position="106"/>
        <end position="127"/>
    </location>
</feature>
<evidence type="ECO:0000313" key="4">
    <source>
        <dbReference type="Proteomes" id="UP000594261"/>
    </source>
</evidence>
<feature type="transmembrane region" description="Helical" evidence="1">
    <location>
        <begin position="73"/>
        <end position="94"/>
    </location>
</feature>
<dbReference type="EnsemblPlants" id="QL12p025805:mrna">
    <property type="protein sequence ID" value="QL12p025805:mrna"/>
    <property type="gene ID" value="QL12p025805"/>
</dbReference>
<dbReference type="Gramene" id="QL12p025805:mrna">
    <property type="protein sequence ID" value="QL12p025805:mrna"/>
    <property type="gene ID" value="QL12p025805"/>
</dbReference>
<reference evidence="3 4" key="1">
    <citation type="journal article" date="2016" name="G3 (Bethesda)">
        <title>First Draft Assembly and Annotation of the Genome of a California Endemic Oak Quercus lobata Nee (Fagaceae).</title>
        <authorList>
            <person name="Sork V.L."/>
            <person name="Fitz-Gibbon S.T."/>
            <person name="Puiu D."/>
            <person name="Crepeau M."/>
            <person name="Gugger P.F."/>
            <person name="Sherman R."/>
            <person name="Stevens K."/>
            <person name="Langley C.H."/>
            <person name="Pellegrini M."/>
            <person name="Salzberg S.L."/>
        </authorList>
    </citation>
    <scope>NUCLEOTIDE SEQUENCE [LARGE SCALE GENOMIC DNA]</scope>
    <source>
        <strain evidence="3 4">cv. SW786</strain>
    </source>
</reference>
<proteinExistence type="predicted"/>
<reference evidence="3" key="2">
    <citation type="submission" date="2021-01" db="UniProtKB">
        <authorList>
            <consortium name="EnsemblPlants"/>
        </authorList>
    </citation>
    <scope>IDENTIFICATION</scope>
</reference>
<dbReference type="PANTHER" id="PTHR31963:SF4">
    <property type="entry name" value="GUSTATORY RECEPTOR"/>
    <property type="match status" value="1"/>
</dbReference>
<evidence type="ECO:0000313" key="3">
    <source>
        <dbReference type="EnsemblPlants" id="QL12p025805:mrna"/>
    </source>
</evidence>
<organism evidence="3 4">
    <name type="scientific">Quercus lobata</name>
    <name type="common">Valley oak</name>
    <dbReference type="NCBI Taxonomy" id="97700"/>
    <lineage>
        <taxon>Eukaryota</taxon>
        <taxon>Viridiplantae</taxon>
        <taxon>Streptophyta</taxon>
        <taxon>Embryophyta</taxon>
        <taxon>Tracheophyta</taxon>
        <taxon>Spermatophyta</taxon>
        <taxon>Magnoliopsida</taxon>
        <taxon>eudicotyledons</taxon>
        <taxon>Gunneridae</taxon>
        <taxon>Pentapetalae</taxon>
        <taxon>rosids</taxon>
        <taxon>fabids</taxon>
        <taxon>Fagales</taxon>
        <taxon>Fagaceae</taxon>
        <taxon>Quercus</taxon>
    </lineage>
</organism>
<name>A0A7N2N374_QUELO</name>
<dbReference type="AlphaFoldDB" id="A0A7N2N374"/>
<feature type="transmembrane region" description="Helical" evidence="1">
    <location>
        <begin position="422"/>
        <end position="444"/>
    </location>
</feature>
<accession>A0A7N2N374</accession>
<keyword evidence="1" id="KW-0812">Transmembrane</keyword>
<sequence>MNSTTTSPDTHIDINFTSGCHADEPNQSNTTVVPFLIQPSNAASKPLIFNQLRRFRICLMWCALDHSSCFGKFISYFIFIFFTILVPLIACFSARVPASAEIDDPISFNLLVQFPESGSAIIAFFTLSRFFSRYGLRQLLFLEGLKDDSSYVQRGYTRELDKAFRFLAFILLPSFLVEIAHKIVFFTTVKISLPYVSSGVALNAIVFVFVLASWVYRTGVFLLVCVLFRLTCELQILRFERLRKMLEDCDSDCSSIFKEHGRIREQLWLTSHRYRFFIIACMVTISVSQLGALLLALASDSQKTFFNSGDLVVCSAVQLSGFLLCLVGAARITHRAQGIVSVATRWHMIVTCASSGSPQCHTPEVDDTPVSTHDTDSESSDIFVTISPQEPYLFQTRQALVTYLQHNHGGVTLYGFALDRGLLHTLFAFEFSLVLWILSKVIVLSKVNTFKELQERVTKRVMGWKEKNISKAGREVLIKTVAQAIPTYSMSIFKIPGAVCDGMNSALAKYWWGQTRSERKIHWINWGRLCTPKDRGGIGFWDVHAFNLALLAKQAWRLIQGVHSLFYRVYKARYFPGCSFMEAELGSNPSYVWRSLLSARDVIREGSLWSIGDGCTAGIRSHRWLPHPPAFHDGMDTSLKVKDFIDPHTKQWDRVKVNAWFLPSSRDEVLRIRLGGLDSRDKLVWNENKSQTFSVRTAYQVALRLHWKSSAEHSGVRDDKRFWNRLWRLPIPPKVRHFVWRASSDVLPTRANLARRKVHIDPKCAICGVHDETIIHILWQCPLARNVWALVRGKLQKCDTSALDFLSLARALSEKLSRQELDTWAMVAWSIWNARNRLLFEAVQTPPQIILKGAVSLLEEYQRLANSRLRT</sequence>
<keyword evidence="1" id="KW-1133">Transmembrane helix</keyword>
<keyword evidence="4" id="KW-1185">Reference proteome</keyword>
<dbReference type="Pfam" id="PF13966">
    <property type="entry name" value="zf-RVT"/>
    <property type="match status" value="1"/>
</dbReference>
<dbReference type="PANTHER" id="PTHR31963">
    <property type="entry name" value="RAS GUANINE NUCLEOTIDE EXCHANGE FACTOR K"/>
    <property type="match status" value="1"/>
</dbReference>
<dbReference type="InterPro" id="IPR026960">
    <property type="entry name" value="RVT-Znf"/>
</dbReference>
<keyword evidence="1" id="KW-0472">Membrane</keyword>
<evidence type="ECO:0000259" key="2">
    <source>
        <dbReference type="Pfam" id="PF13966"/>
    </source>
</evidence>
<feature type="transmembrane region" description="Helical" evidence="1">
    <location>
        <begin position="163"/>
        <end position="181"/>
    </location>
</feature>
<dbReference type="EMBL" id="LRBV02000012">
    <property type="status" value="NOT_ANNOTATED_CDS"/>
    <property type="molecule type" value="Genomic_DNA"/>
</dbReference>
<dbReference type="Proteomes" id="UP000594261">
    <property type="component" value="Chromosome 12"/>
</dbReference>